<dbReference type="Gene3D" id="3.50.50.60">
    <property type="entry name" value="FAD/NAD(P)-binding domain"/>
    <property type="match status" value="1"/>
</dbReference>
<reference evidence="6 7" key="1">
    <citation type="submission" date="2018-05" db="EMBL/GenBank/DDBJ databases">
        <title>Nocardioides silvaticus genome.</title>
        <authorList>
            <person name="Li C."/>
            <person name="Wang G."/>
        </authorList>
    </citation>
    <scope>NUCLEOTIDE SEQUENCE [LARGE SCALE GENOMIC DNA]</scope>
    <source>
        <strain evidence="6 7">CCTCC AB 2018079</strain>
    </source>
</reference>
<dbReference type="Gene3D" id="3.30.9.10">
    <property type="entry name" value="D-Amino Acid Oxidase, subunit A, domain 2"/>
    <property type="match status" value="1"/>
</dbReference>
<evidence type="ECO:0000256" key="1">
    <source>
        <dbReference type="ARBA" id="ARBA00001974"/>
    </source>
</evidence>
<evidence type="ECO:0000259" key="5">
    <source>
        <dbReference type="Pfam" id="PF01266"/>
    </source>
</evidence>
<keyword evidence="7" id="KW-1185">Reference proteome</keyword>
<proteinExistence type="predicted"/>
<feature type="domain" description="FAD dependent oxidoreductase" evidence="5">
    <location>
        <begin position="50"/>
        <end position="399"/>
    </location>
</feature>
<protein>
    <submittedName>
        <fullName evidence="6">N-methyl-L-tryptophan oxidase</fullName>
    </submittedName>
</protein>
<dbReference type="NCBIfam" id="NF008425">
    <property type="entry name" value="PRK11259.1"/>
    <property type="match status" value="1"/>
</dbReference>
<evidence type="ECO:0000313" key="6">
    <source>
        <dbReference type="EMBL" id="PWN01637.1"/>
    </source>
</evidence>
<dbReference type="InterPro" id="IPR006076">
    <property type="entry name" value="FAD-dep_OxRdtase"/>
</dbReference>
<name>A0A316TBF6_9ACTN</name>
<comment type="caution">
    <text evidence="6">The sequence shown here is derived from an EMBL/GenBank/DDBJ whole genome shotgun (WGS) entry which is preliminary data.</text>
</comment>
<dbReference type="SUPFAM" id="SSF54373">
    <property type="entry name" value="FAD-linked reductases, C-terminal domain"/>
    <property type="match status" value="1"/>
</dbReference>
<keyword evidence="4" id="KW-0560">Oxidoreductase</keyword>
<dbReference type="AlphaFoldDB" id="A0A316TBF6"/>
<dbReference type="GO" id="GO:0008115">
    <property type="term" value="F:sarcosine oxidase activity"/>
    <property type="evidence" value="ECO:0007669"/>
    <property type="project" value="TreeGrafter"/>
</dbReference>
<dbReference type="Proteomes" id="UP000245507">
    <property type="component" value="Unassembled WGS sequence"/>
</dbReference>
<dbReference type="InterPro" id="IPR045170">
    <property type="entry name" value="MTOX"/>
</dbReference>
<evidence type="ECO:0000256" key="3">
    <source>
        <dbReference type="ARBA" id="ARBA00022827"/>
    </source>
</evidence>
<comment type="cofactor">
    <cofactor evidence="1">
        <name>FAD</name>
        <dbReference type="ChEBI" id="CHEBI:57692"/>
    </cofactor>
</comment>
<dbReference type="GO" id="GO:0050660">
    <property type="term" value="F:flavin adenine dinucleotide binding"/>
    <property type="evidence" value="ECO:0007669"/>
    <property type="project" value="InterPro"/>
</dbReference>
<evidence type="ECO:0000256" key="4">
    <source>
        <dbReference type="ARBA" id="ARBA00023002"/>
    </source>
</evidence>
<dbReference type="InterPro" id="IPR036188">
    <property type="entry name" value="FAD/NAD-bd_sf"/>
</dbReference>
<dbReference type="EMBL" id="QGDD01000008">
    <property type="protein sequence ID" value="PWN01637.1"/>
    <property type="molecule type" value="Genomic_DNA"/>
</dbReference>
<dbReference type="SUPFAM" id="SSF51905">
    <property type="entry name" value="FAD/NAD(P)-binding domain"/>
    <property type="match status" value="1"/>
</dbReference>
<gene>
    <name evidence="6" type="ORF">DJ010_16450</name>
</gene>
<sequence length="430" mass="46531">MRVGAAGDVVAQLSARVVRADGGRQPRHPALAAAEARGTRRWCVVTTRADYVVAGLGALGSAAAYELASRGHEVVGLERFELGHAHGASHDSSRILRHSYHTPAYVRLTQEAYADWARLEQVSGRDLVTTVGGLDLFPRDAAIPPVDYVDSLREVGIEHEMLDPAEVTRRWPQLALADDVMALYQRDAAIVPAALGTRTLQERATRFGARLQPHSAVVGVTDVGDGLEVATAEETFGCRGLVVTADAWVNDVLRHLDLHVPVEVTLEQVTYFRPADPARFAPGRMPLWIWMDDPSYYGFPTYGDATVKAAQDCGGPTVDPDDRTSEPDLAMEQRLASFMAELLPGSGPPVRSLRCQYTLTPDRDFVLAPVPELPSVVVGLGAAHGFKFAPTFGRLLADLAVDGGTATDLTDFRLDRPALTDPAYAAHWLV</sequence>
<dbReference type="Pfam" id="PF01266">
    <property type="entry name" value="DAO"/>
    <property type="match status" value="1"/>
</dbReference>
<keyword evidence="3" id="KW-0274">FAD</keyword>
<dbReference type="PANTHER" id="PTHR10961:SF7">
    <property type="entry name" value="FAD DEPENDENT OXIDOREDUCTASE DOMAIN-CONTAINING PROTEIN"/>
    <property type="match status" value="1"/>
</dbReference>
<keyword evidence="2" id="KW-0285">Flavoprotein</keyword>
<evidence type="ECO:0000313" key="7">
    <source>
        <dbReference type="Proteomes" id="UP000245507"/>
    </source>
</evidence>
<evidence type="ECO:0000256" key="2">
    <source>
        <dbReference type="ARBA" id="ARBA00022630"/>
    </source>
</evidence>
<organism evidence="6 7">
    <name type="scientific">Nocardioides silvaticus</name>
    <dbReference type="NCBI Taxonomy" id="2201891"/>
    <lineage>
        <taxon>Bacteria</taxon>
        <taxon>Bacillati</taxon>
        <taxon>Actinomycetota</taxon>
        <taxon>Actinomycetes</taxon>
        <taxon>Propionibacteriales</taxon>
        <taxon>Nocardioidaceae</taxon>
        <taxon>Nocardioides</taxon>
    </lineage>
</organism>
<dbReference type="PANTHER" id="PTHR10961">
    <property type="entry name" value="PEROXISOMAL SARCOSINE OXIDASE"/>
    <property type="match status" value="1"/>
</dbReference>
<accession>A0A316TBF6</accession>